<feature type="transmembrane region" description="Helical" evidence="7">
    <location>
        <begin position="122"/>
        <end position="141"/>
    </location>
</feature>
<dbReference type="PANTHER" id="PTHR33452:SF1">
    <property type="entry name" value="INNER MEMBRANE PROTEIN YPHA-RELATED"/>
    <property type="match status" value="1"/>
</dbReference>
<dbReference type="InterPro" id="IPR032808">
    <property type="entry name" value="DoxX"/>
</dbReference>
<proteinExistence type="inferred from homology"/>
<comment type="caution">
    <text evidence="8">The sequence shown here is derived from an EMBL/GenBank/DDBJ whole genome shotgun (WGS) entry which is preliminary data.</text>
</comment>
<dbReference type="Pfam" id="PF07681">
    <property type="entry name" value="DoxX"/>
    <property type="match status" value="1"/>
</dbReference>
<reference evidence="8 9" key="1">
    <citation type="submission" date="2023-07" db="EMBL/GenBank/DDBJ databases">
        <title>Sorghum-associated microbial communities from plants grown in Nebraska, USA.</title>
        <authorList>
            <person name="Schachtman D."/>
        </authorList>
    </citation>
    <scope>NUCLEOTIDE SEQUENCE [LARGE SCALE GENOMIC DNA]</scope>
    <source>
        <strain evidence="8 9">DS1607</strain>
    </source>
</reference>
<evidence type="ECO:0000313" key="8">
    <source>
        <dbReference type="EMBL" id="MDP9898564.1"/>
    </source>
</evidence>
<accession>A0ABT9S3R4</accession>
<feature type="transmembrane region" description="Helical" evidence="7">
    <location>
        <begin position="90"/>
        <end position="110"/>
    </location>
</feature>
<evidence type="ECO:0000256" key="2">
    <source>
        <dbReference type="ARBA" id="ARBA00006679"/>
    </source>
</evidence>
<evidence type="ECO:0000256" key="4">
    <source>
        <dbReference type="ARBA" id="ARBA00022692"/>
    </source>
</evidence>
<dbReference type="Proteomes" id="UP001226867">
    <property type="component" value="Unassembled WGS sequence"/>
</dbReference>
<dbReference type="EMBL" id="JAUSRO010000002">
    <property type="protein sequence ID" value="MDP9898564.1"/>
    <property type="molecule type" value="Genomic_DNA"/>
</dbReference>
<gene>
    <name evidence="8" type="ORF">J2W36_000799</name>
</gene>
<sequence>MSNATPPIGVLAPHTAERLDDAGKLLLRLTIGLLILLHGIAKLSTGPGFVVSMLEKAGLPGSIGYLVYVGEVIAPLLMIVGLWTRAAAAVVAFNMVIAFALVHMGSLFTIGKQGGWALELQGLFLFGALAVVLLGAGRLSIGGKAGRFN</sequence>
<keyword evidence="9" id="KW-1185">Reference proteome</keyword>
<name>A0ABT9S3R4_9BURK</name>
<evidence type="ECO:0000256" key="1">
    <source>
        <dbReference type="ARBA" id="ARBA00004651"/>
    </source>
</evidence>
<evidence type="ECO:0000256" key="6">
    <source>
        <dbReference type="ARBA" id="ARBA00023136"/>
    </source>
</evidence>
<keyword evidence="6 7" id="KW-0472">Membrane</keyword>
<dbReference type="PANTHER" id="PTHR33452">
    <property type="entry name" value="OXIDOREDUCTASE CATD-RELATED"/>
    <property type="match status" value="1"/>
</dbReference>
<protein>
    <submittedName>
        <fullName evidence="8">Oxidoreductase</fullName>
    </submittedName>
</protein>
<evidence type="ECO:0000256" key="7">
    <source>
        <dbReference type="SAM" id="Phobius"/>
    </source>
</evidence>
<feature type="transmembrane region" description="Helical" evidence="7">
    <location>
        <begin position="63"/>
        <end position="83"/>
    </location>
</feature>
<organism evidence="8 9">
    <name type="scientific">Variovorax ginsengisoli</name>
    <dbReference type="NCBI Taxonomy" id="363844"/>
    <lineage>
        <taxon>Bacteria</taxon>
        <taxon>Pseudomonadati</taxon>
        <taxon>Pseudomonadota</taxon>
        <taxon>Betaproteobacteria</taxon>
        <taxon>Burkholderiales</taxon>
        <taxon>Comamonadaceae</taxon>
        <taxon>Variovorax</taxon>
    </lineage>
</organism>
<feature type="transmembrane region" description="Helical" evidence="7">
    <location>
        <begin position="25"/>
        <end position="43"/>
    </location>
</feature>
<evidence type="ECO:0000256" key="3">
    <source>
        <dbReference type="ARBA" id="ARBA00022475"/>
    </source>
</evidence>
<keyword evidence="4 7" id="KW-0812">Transmembrane</keyword>
<comment type="similarity">
    <text evidence="2">Belongs to the DoxX family.</text>
</comment>
<evidence type="ECO:0000313" key="9">
    <source>
        <dbReference type="Proteomes" id="UP001226867"/>
    </source>
</evidence>
<comment type="subcellular location">
    <subcellularLocation>
        <location evidence="1">Cell membrane</location>
        <topology evidence="1">Multi-pass membrane protein</topology>
    </subcellularLocation>
</comment>
<dbReference type="RefSeq" id="WP_307688375.1">
    <property type="nucleotide sequence ID" value="NZ_JAUSRO010000002.1"/>
</dbReference>
<evidence type="ECO:0000256" key="5">
    <source>
        <dbReference type="ARBA" id="ARBA00022989"/>
    </source>
</evidence>
<keyword evidence="5 7" id="KW-1133">Transmembrane helix</keyword>
<keyword evidence="3" id="KW-1003">Cell membrane</keyword>
<dbReference type="InterPro" id="IPR051907">
    <property type="entry name" value="DoxX-like_oxidoreductase"/>
</dbReference>